<dbReference type="InterPro" id="IPR002563">
    <property type="entry name" value="Flavin_Rdtase-like_dom"/>
</dbReference>
<comment type="similarity">
    <text evidence="1">Belongs to the non-flavoprotein flavin reductase family.</text>
</comment>
<dbReference type="InterPro" id="IPR012349">
    <property type="entry name" value="Split_barrel_FMN-bd"/>
</dbReference>
<dbReference type="EMBL" id="JAAGWK010000034">
    <property type="protein sequence ID" value="NEL56354.1"/>
    <property type="molecule type" value="Genomic_DNA"/>
</dbReference>
<evidence type="ECO:0000256" key="1">
    <source>
        <dbReference type="ARBA" id="ARBA00008898"/>
    </source>
</evidence>
<comment type="caution">
    <text evidence="4">The sequence shown here is derived from an EMBL/GenBank/DDBJ whole genome shotgun (WGS) entry which is preliminary data.</text>
</comment>
<evidence type="ECO:0000259" key="3">
    <source>
        <dbReference type="SMART" id="SM00903"/>
    </source>
</evidence>
<reference evidence="4 5" key="1">
    <citation type="submission" date="2020-02" db="EMBL/GenBank/DDBJ databases">
        <title>The whole genome sequence of CPCC 205119.</title>
        <authorList>
            <person name="Jiang Z."/>
        </authorList>
    </citation>
    <scope>NUCLEOTIDE SEQUENCE [LARGE SCALE GENOMIC DNA]</scope>
    <source>
        <strain evidence="4 5">CPCC 205119</strain>
    </source>
</reference>
<keyword evidence="2" id="KW-0560">Oxidoreductase</keyword>
<dbReference type="Gene3D" id="2.30.110.10">
    <property type="entry name" value="Electron Transport, Fmn-binding Protein, Chain A"/>
    <property type="match status" value="1"/>
</dbReference>
<evidence type="ECO:0000313" key="4">
    <source>
        <dbReference type="EMBL" id="NEL56354.1"/>
    </source>
</evidence>
<dbReference type="PANTHER" id="PTHR30466">
    <property type="entry name" value="FLAVIN REDUCTASE"/>
    <property type="match status" value="1"/>
</dbReference>
<dbReference type="SUPFAM" id="SSF50475">
    <property type="entry name" value="FMN-binding split barrel"/>
    <property type="match status" value="1"/>
</dbReference>
<feature type="domain" description="Flavin reductase like" evidence="3">
    <location>
        <begin position="10"/>
        <end position="153"/>
    </location>
</feature>
<protein>
    <submittedName>
        <fullName evidence="4">Flavin reductase family protein</fullName>
    </submittedName>
</protein>
<proteinExistence type="inferred from homology"/>
<gene>
    <name evidence="4" type="ORF">G1H19_20505</name>
</gene>
<accession>A0A7K3WIT4</accession>
<dbReference type="InterPro" id="IPR050268">
    <property type="entry name" value="NADH-dep_flavin_reductase"/>
</dbReference>
<organism evidence="4 5">
    <name type="scientific">Goekera deserti</name>
    <dbReference type="NCBI Taxonomy" id="2497753"/>
    <lineage>
        <taxon>Bacteria</taxon>
        <taxon>Bacillati</taxon>
        <taxon>Actinomycetota</taxon>
        <taxon>Actinomycetes</taxon>
        <taxon>Geodermatophilales</taxon>
        <taxon>Geodermatophilaceae</taxon>
        <taxon>Goekera</taxon>
    </lineage>
</organism>
<dbReference type="PANTHER" id="PTHR30466:SF11">
    <property type="entry name" value="FLAVIN-DEPENDENT MONOOXYGENASE, REDUCTASE SUBUNIT HSAB"/>
    <property type="match status" value="1"/>
</dbReference>
<dbReference type="GO" id="GO:0042602">
    <property type="term" value="F:riboflavin reductase (NADPH) activity"/>
    <property type="evidence" value="ECO:0007669"/>
    <property type="project" value="TreeGrafter"/>
</dbReference>
<sequence length="160" mass="16881">MDQKVLREAYAAFPSGVVALCALVDGEPVGMAASSFVAVSIEPPLVAFCVQHTSTTWPRLAGLARIGVSVLGESHDRAARTLAARTGNRFEGVTTEVTEAGSVFVGDSSAWLDCSVQDQVTAGDHDIVVLRVHALHAVPGVEPLVFHGSAFRKLRQLTSD</sequence>
<dbReference type="GO" id="GO:0010181">
    <property type="term" value="F:FMN binding"/>
    <property type="evidence" value="ECO:0007669"/>
    <property type="project" value="InterPro"/>
</dbReference>
<name>A0A7K3WIT4_9ACTN</name>
<dbReference type="Pfam" id="PF01613">
    <property type="entry name" value="Flavin_Reduct"/>
    <property type="match status" value="1"/>
</dbReference>
<evidence type="ECO:0000313" key="5">
    <source>
        <dbReference type="Proteomes" id="UP000470470"/>
    </source>
</evidence>
<keyword evidence="5" id="KW-1185">Reference proteome</keyword>
<evidence type="ECO:0000256" key="2">
    <source>
        <dbReference type="ARBA" id="ARBA00023002"/>
    </source>
</evidence>
<dbReference type="AlphaFoldDB" id="A0A7K3WIT4"/>
<dbReference type="SMART" id="SM00903">
    <property type="entry name" value="Flavin_Reduct"/>
    <property type="match status" value="1"/>
</dbReference>
<dbReference type="Proteomes" id="UP000470470">
    <property type="component" value="Unassembled WGS sequence"/>
</dbReference>